<sequence>MHAGLPKDVHVNLRDIEEVEFQDGEEVSLETLKEKRVINPSGRERKRPLKVQITYCTINTRTGMEKFEKLRIDYERSHSEMRSDQKTRSNSLVKKLVKRPPANTSHEPVGTDFLQLLEMYCQLPIQCKVSSVKGLEKSESLSSPMTRSSAKKTKEVISKVVGLIVGPQGMPKPMEKLLKTYSHLTCTNLER</sequence>
<dbReference type="EMBL" id="JAYKXN010000008">
    <property type="protein sequence ID" value="KAK7262673.1"/>
    <property type="molecule type" value="Genomic_DNA"/>
</dbReference>
<evidence type="ECO:0000313" key="2">
    <source>
        <dbReference type="EMBL" id="KAK7262673.1"/>
    </source>
</evidence>
<gene>
    <name evidence="2" type="ORF">RJT34_30248</name>
</gene>
<feature type="compositionally biased region" description="Basic and acidic residues" evidence="1">
    <location>
        <begin position="78"/>
        <end position="87"/>
    </location>
</feature>
<reference evidence="2 3" key="1">
    <citation type="submission" date="2024-01" db="EMBL/GenBank/DDBJ databases">
        <title>The genomes of 5 underutilized Papilionoideae crops provide insights into root nodulation and disease resistance.</title>
        <authorList>
            <person name="Yuan L."/>
        </authorList>
    </citation>
    <scope>NUCLEOTIDE SEQUENCE [LARGE SCALE GENOMIC DNA]</scope>
    <source>
        <strain evidence="2">LY-2023</strain>
        <tissue evidence="2">Leaf</tissue>
    </source>
</reference>
<proteinExistence type="predicted"/>
<accession>A0AAN9I080</accession>
<protein>
    <submittedName>
        <fullName evidence="2">Uncharacterized protein</fullName>
    </submittedName>
</protein>
<comment type="caution">
    <text evidence="2">The sequence shown here is derived from an EMBL/GenBank/DDBJ whole genome shotgun (WGS) entry which is preliminary data.</text>
</comment>
<name>A0AAN9I080_CLITE</name>
<evidence type="ECO:0000313" key="3">
    <source>
        <dbReference type="Proteomes" id="UP001359559"/>
    </source>
</evidence>
<organism evidence="2 3">
    <name type="scientific">Clitoria ternatea</name>
    <name type="common">Butterfly pea</name>
    <dbReference type="NCBI Taxonomy" id="43366"/>
    <lineage>
        <taxon>Eukaryota</taxon>
        <taxon>Viridiplantae</taxon>
        <taxon>Streptophyta</taxon>
        <taxon>Embryophyta</taxon>
        <taxon>Tracheophyta</taxon>
        <taxon>Spermatophyta</taxon>
        <taxon>Magnoliopsida</taxon>
        <taxon>eudicotyledons</taxon>
        <taxon>Gunneridae</taxon>
        <taxon>Pentapetalae</taxon>
        <taxon>rosids</taxon>
        <taxon>fabids</taxon>
        <taxon>Fabales</taxon>
        <taxon>Fabaceae</taxon>
        <taxon>Papilionoideae</taxon>
        <taxon>50 kb inversion clade</taxon>
        <taxon>NPAAA clade</taxon>
        <taxon>indigoferoid/millettioid clade</taxon>
        <taxon>Phaseoleae</taxon>
        <taxon>Clitoria</taxon>
    </lineage>
</organism>
<dbReference type="Proteomes" id="UP001359559">
    <property type="component" value="Unassembled WGS sequence"/>
</dbReference>
<evidence type="ECO:0000256" key="1">
    <source>
        <dbReference type="SAM" id="MobiDB-lite"/>
    </source>
</evidence>
<dbReference type="AlphaFoldDB" id="A0AAN9I080"/>
<feature type="region of interest" description="Disordered" evidence="1">
    <location>
        <begin position="78"/>
        <end position="107"/>
    </location>
</feature>
<keyword evidence="3" id="KW-1185">Reference proteome</keyword>